<feature type="domain" description="Tlde1" evidence="3">
    <location>
        <begin position="295"/>
        <end position="398"/>
    </location>
</feature>
<feature type="transmembrane region" description="Helical" evidence="2">
    <location>
        <begin position="30"/>
        <end position="51"/>
    </location>
</feature>
<feature type="compositionally biased region" description="Low complexity" evidence="1">
    <location>
        <begin position="405"/>
        <end position="420"/>
    </location>
</feature>
<accession>A0A1S7P0I8</accession>
<dbReference type="Proteomes" id="UP000191987">
    <property type="component" value="Unassembled WGS sequence"/>
</dbReference>
<keyword evidence="2" id="KW-0812">Transmembrane</keyword>
<dbReference type="EMBL" id="FBWG01000003">
    <property type="protein sequence ID" value="CUX14224.1"/>
    <property type="molecule type" value="Genomic_DNA"/>
</dbReference>
<dbReference type="InterPro" id="IPR021225">
    <property type="entry name" value="Tlde1_dom"/>
</dbReference>
<feature type="region of interest" description="Disordered" evidence="1">
    <location>
        <begin position="202"/>
        <end position="221"/>
    </location>
</feature>
<proteinExistence type="predicted"/>
<gene>
    <name evidence="4" type="ORF">AGR7C_Cc110156</name>
</gene>
<name>A0A1S7P0I8_9HYPH</name>
<dbReference type="AlphaFoldDB" id="A0A1S7P0I8"/>
<protein>
    <recommendedName>
        <fullName evidence="3">Tlde1 domain-containing protein</fullName>
    </recommendedName>
</protein>
<feature type="compositionally biased region" description="Polar residues" evidence="1">
    <location>
        <begin position="202"/>
        <end position="216"/>
    </location>
</feature>
<dbReference type="Pfam" id="PF10908">
    <property type="entry name" value="Tlde1_dom"/>
    <property type="match status" value="1"/>
</dbReference>
<organism evidence="4 5">
    <name type="scientific">Agrobacterium deltaense Zutra 3/1</name>
    <dbReference type="NCBI Taxonomy" id="1183427"/>
    <lineage>
        <taxon>Bacteria</taxon>
        <taxon>Pseudomonadati</taxon>
        <taxon>Pseudomonadota</taxon>
        <taxon>Alphaproteobacteria</taxon>
        <taxon>Hyphomicrobiales</taxon>
        <taxon>Rhizobiaceae</taxon>
        <taxon>Rhizobium/Agrobacterium group</taxon>
        <taxon>Agrobacterium</taxon>
    </lineage>
</organism>
<reference evidence="4 5" key="1">
    <citation type="submission" date="2016-01" db="EMBL/GenBank/DDBJ databases">
        <authorList>
            <person name="Oliw E.H."/>
        </authorList>
    </citation>
    <scope>NUCLEOTIDE SEQUENCE [LARGE SCALE GENOMIC DNA]</scope>
    <source>
        <strain evidence="4 5">Zutra 3-1</strain>
    </source>
</reference>
<dbReference type="RefSeq" id="WP_080816512.1">
    <property type="nucleotide sequence ID" value="NZ_LT009748.1"/>
</dbReference>
<keyword evidence="2" id="KW-0472">Membrane</keyword>
<evidence type="ECO:0000313" key="5">
    <source>
        <dbReference type="Proteomes" id="UP000191987"/>
    </source>
</evidence>
<feature type="region of interest" description="Disordered" evidence="1">
    <location>
        <begin position="405"/>
        <end position="428"/>
    </location>
</feature>
<keyword evidence="2" id="KW-1133">Transmembrane helix</keyword>
<evidence type="ECO:0000256" key="1">
    <source>
        <dbReference type="SAM" id="MobiDB-lite"/>
    </source>
</evidence>
<sequence>MAFSAAAYNGAGLAGSSSVKRGKSFAFGRMSALLGGGAFAGLFAFAAFASLHSMAAASHGVGQFEKTLVTRFASTETAIAHAAARDIHVRKFSRLSDHSHGQQKAVRLAGIMPEIGAKEFGERFGAAANAKGQATVKQLAALKPSAIVDSALGRTSEVAYQSAVPQHPAFEVALARPQIEEEASSLLPDDVPLPSFRPEVATAQTVEPSPRPATSSKTEDHVPAVASAPAFDAPVPLRAPAPPKQSTGAMLAFAKPDNPMREPSKMDAVPWPDRGNGTAIYDISSGVVHMPNGEKLEAHSGIGKMRDNPDYVHVRMRGSTPPSSYRLTMREARFHGVEAIRLTPENGVNPHGRDGLLAHTYMLAKRGESNGCVVFRDYPRFLAAFKRGEVKRMVVVPKLNGNRPTLASSGGKSGGKTLLGMFSRGSDS</sequence>
<evidence type="ECO:0000313" key="4">
    <source>
        <dbReference type="EMBL" id="CUX14224.1"/>
    </source>
</evidence>
<evidence type="ECO:0000256" key="2">
    <source>
        <dbReference type="SAM" id="Phobius"/>
    </source>
</evidence>
<evidence type="ECO:0000259" key="3">
    <source>
        <dbReference type="Pfam" id="PF10908"/>
    </source>
</evidence>